<dbReference type="OrthoDB" id="55634at2759"/>
<feature type="non-terminal residue" evidence="2">
    <location>
        <position position="211"/>
    </location>
</feature>
<keyword evidence="3" id="KW-1185">Reference proteome</keyword>
<proteinExistence type="predicted"/>
<accession>A0A1Z5J9V7</accession>
<sequence>MVLLRSQGRIAFDHVLDVLLDCANSPGLKLSLVSRGYTTLPKLLCIDYAVIDSLTYDEKPDGADDSTPVTVPVPQADRDMLKMFFKYIADRYHQGNPINDDWTSITAEEFDSFCVRGDIIGSRSGYSPAHTPRPPVYTGSPKTPMSPADAFRRGIKRDPSLFPTLKNESYNDSWHRSFVTQARAQSVSDVLDDQYVPTTDDEKELFDEKQK</sequence>
<name>A0A1Z5J9V7_FISSO</name>
<reference evidence="2 3" key="1">
    <citation type="journal article" date="2015" name="Plant Cell">
        <title>Oil accumulation by the oleaginous diatom Fistulifera solaris as revealed by the genome and transcriptome.</title>
        <authorList>
            <person name="Tanaka T."/>
            <person name="Maeda Y."/>
            <person name="Veluchamy A."/>
            <person name="Tanaka M."/>
            <person name="Abida H."/>
            <person name="Marechal E."/>
            <person name="Bowler C."/>
            <person name="Muto M."/>
            <person name="Sunaga Y."/>
            <person name="Tanaka M."/>
            <person name="Yoshino T."/>
            <person name="Taniguchi T."/>
            <person name="Fukuda Y."/>
            <person name="Nemoto M."/>
            <person name="Matsumoto M."/>
            <person name="Wong P.S."/>
            <person name="Aburatani S."/>
            <person name="Fujibuchi W."/>
        </authorList>
    </citation>
    <scope>NUCLEOTIDE SEQUENCE [LARGE SCALE GENOMIC DNA]</scope>
    <source>
        <strain evidence="2 3">JPCC DA0580</strain>
    </source>
</reference>
<dbReference type="EMBL" id="BDSP01000025">
    <property type="protein sequence ID" value="GAX10783.1"/>
    <property type="molecule type" value="Genomic_DNA"/>
</dbReference>
<evidence type="ECO:0000313" key="3">
    <source>
        <dbReference type="Proteomes" id="UP000198406"/>
    </source>
</evidence>
<organism evidence="2 3">
    <name type="scientific">Fistulifera solaris</name>
    <name type="common">Oleaginous diatom</name>
    <dbReference type="NCBI Taxonomy" id="1519565"/>
    <lineage>
        <taxon>Eukaryota</taxon>
        <taxon>Sar</taxon>
        <taxon>Stramenopiles</taxon>
        <taxon>Ochrophyta</taxon>
        <taxon>Bacillariophyta</taxon>
        <taxon>Bacillariophyceae</taxon>
        <taxon>Bacillariophycidae</taxon>
        <taxon>Naviculales</taxon>
        <taxon>Naviculaceae</taxon>
        <taxon>Fistulifera</taxon>
    </lineage>
</organism>
<evidence type="ECO:0000313" key="2">
    <source>
        <dbReference type="EMBL" id="GAX10783.1"/>
    </source>
</evidence>
<dbReference type="AlphaFoldDB" id="A0A1Z5J9V7"/>
<protein>
    <submittedName>
        <fullName evidence="2">Uncharacterized protein</fullName>
    </submittedName>
</protein>
<feature type="region of interest" description="Disordered" evidence="1">
    <location>
        <begin position="125"/>
        <end position="146"/>
    </location>
</feature>
<comment type="caution">
    <text evidence="2">The sequence shown here is derived from an EMBL/GenBank/DDBJ whole genome shotgun (WGS) entry which is preliminary data.</text>
</comment>
<dbReference type="Proteomes" id="UP000198406">
    <property type="component" value="Unassembled WGS sequence"/>
</dbReference>
<dbReference type="InParanoid" id="A0A1Z5J9V7"/>
<evidence type="ECO:0000256" key="1">
    <source>
        <dbReference type="SAM" id="MobiDB-lite"/>
    </source>
</evidence>
<feature type="region of interest" description="Disordered" evidence="1">
    <location>
        <begin position="191"/>
        <end position="211"/>
    </location>
</feature>
<gene>
    <name evidence="2" type="ORF">FisN_1Hu321</name>
</gene>